<dbReference type="PANTHER" id="PTHR46558:SF11">
    <property type="entry name" value="HTH-TYPE TRANSCRIPTIONAL REGULATOR XRE"/>
    <property type="match status" value="1"/>
</dbReference>
<dbReference type="Proteomes" id="UP000267721">
    <property type="component" value="Segment"/>
</dbReference>
<evidence type="ECO:0000313" key="3">
    <source>
        <dbReference type="EMBL" id="AZF92187.1"/>
    </source>
</evidence>
<dbReference type="EMBL" id="MH937510">
    <property type="protein sequence ID" value="AZF92187.1"/>
    <property type="molecule type" value="Genomic_DNA"/>
</dbReference>
<dbReference type="InterPro" id="IPR001387">
    <property type="entry name" value="Cro/C1-type_HTH"/>
</dbReference>
<accession>A0A3G8FBI8</accession>
<keyword evidence="1 3" id="KW-0238">DNA-binding</keyword>
<dbReference type="Gene3D" id="1.10.287.1080">
    <property type="entry name" value="MazG-like"/>
    <property type="match status" value="1"/>
</dbReference>
<dbReference type="PROSITE" id="PS50943">
    <property type="entry name" value="HTH_CROC1"/>
    <property type="match status" value="1"/>
</dbReference>
<keyword evidence="4" id="KW-1185">Reference proteome</keyword>
<dbReference type="CDD" id="cd00093">
    <property type="entry name" value="HTH_XRE"/>
    <property type="match status" value="1"/>
</dbReference>
<dbReference type="Pfam" id="PF01381">
    <property type="entry name" value="HTH_3"/>
    <property type="match status" value="1"/>
</dbReference>
<dbReference type="PANTHER" id="PTHR46558">
    <property type="entry name" value="TRACRIPTIONAL REGULATORY PROTEIN-RELATED-RELATED"/>
    <property type="match status" value="1"/>
</dbReference>
<feature type="domain" description="HTH cro/C1-type" evidence="2">
    <location>
        <begin position="181"/>
        <end position="235"/>
    </location>
</feature>
<dbReference type="SUPFAM" id="SSF47413">
    <property type="entry name" value="lambda repressor-like DNA-binding domains"/>
    <property type="match status" value="1"/>
</dbReference>
<dbReference type="SUPFAM" id="SSF101386">
    <property type="entry name" value="all-alpha NTP pyrophosphatases"/>
    <property type="match status" value="1"/>
</dbReference>
<dbReference type="GO" id="GO:0003677">
    <property type="term" value="F:DNA binding"/>
    <property type="evidence" value="ECO:0007669"/>
    <property type="project" value="UniProtKB-KW"/>
</dbReference>
<gene>
    <name evidence="3" type="ORF">CHPC1246_0051</name>
</gene>
<dbReference type="Gene3D" id="1.10.260.40">
    <property type="entry name" value="lambda repressor-like DNA-binding domains"/>
    <property type="match status" value="1"/>
</dbReference>
<reference evidence="3 4" key="1">
    <citation type="submission" date="2018-09" db="EMBL/GenBank/DDBJ databases">
        <title>A comparative genomics approach for identifying host-range determinants of bacteriophages infecting Streptococcus thermophilus.</title>
        <authorList>
            <person name="Szymczak P."/>
            <person name="Rau M.H."/>
            <person name="Monteiro J.M."/>
            <person name="de Pinho M.G."/>
            <person name="Filipe S.R."/>
            <person name="Vogensen F.K."/>
            <person name="Zeidan A."/>
            <person name="Janzen T."/>
        </authorList>
    </citation>
    <scope>NUCLEOTIDE SEQUENCE [LARGE SCALE GENOMIC DNA]</scope>
</reference>
<evidence type="ECO:0000313" key="4">
    <source>
        <dbReference type="Proteomes" id="UP000267721"/>
    </source>
</evidence>
<name>A0A3G8FBI8_9CAUD</name>
<dbReference type="InterPro" id="IPR012865">
    <property type="entry name" value="DUF1642"/>
</dbReference>
<sequence length="347" mass="40373">MNIEEAKKYVKENATNGYFENQVVMPKEEILDLLDKLNPPKPVVPQYVVDWVDKSREYDYDFDEWFDCLNQSHDVYKWLNCKNKRQAELNALALITLIVNGRDAVTVEKEPRYKVRIKGIAGCGQYLNKNLHTKNWFIGLAKTLEGYTFKHTRKEIEEADFGWVFDCEGIEVEEVEQVNRLKELRELRKITRVELAEKIGVTKLTILNWEHGTHEIKGSNAKKLAEYFNVSVPYLLGYDTDNTFSDLITKINHWADERNLKKADPKIQWMRITEEVGEIRDVLLKPTKFTDPQMALKDAVGDTLVTIIVLAHQLDLDVTECLNIAYEEIKNRKGKMINGTFVKEEDL</sequence>
<dbReference type="Pfam" id="PF07852">
    <property type="entry name" value="DUF1642"/>
    <property type="match status" value="1"/>
</dbReference>
<organism evidence="3 4">
    <name type="scientific">Streptococcus phage CHPC1246</name>
    <dbReference type="NCBI Taxonomy" id="2365032"/>
    <lineage>
        <taxon>Viruses</taxon>
        <taxon>Duplodnaviria</taxon>
        <taxon>Heunggongvirae</taxon>
        <taxon>Uroviricota</taxon>
        <taxon>Caudoviricetes</taxon>
        <taxon>Aliceevansviridae</taxon>
        <taxon>Brussowvirus</taxon>
        <taxon>Brussowvirus CHPC1246</taxon>
    </lineage>
</organism>
<proteinExistence type="predicted"/>
<dbReference type="InterPro" id="IPR010982">
    <property type="entry name" value="Lambda_DNA-bd_dom_sf"/>
</dbReference>
<protein>
    <submittedName>
        <fullName evidence="3">DNA-binding protein</fullName>
    </submittedName>
</protein>
<evidence type="ECO:0000256" key="1">
    <source>
        <dbReference type="ARBA" id="ARBA00023125"/>
    </source>
</evidence>
<evidence type="ECO:0000259" key="2">
    <source>
        <dbReference type="PROSITE" id="PS50943"/>
    </source>
</evidence>
<dbReference type="CDD" id="cd11540">
    <property type="entry name" value="NTP-PPase_u3"/>
    <property type="match status" value="1"/>
</dbReference>
<dbReference type="SMART" id="SM00530">
    <property type="entry name" value="HTH_XRE"/>
    <property type="match status" value="1"/>
</dbReference>